<proteinExistence type="predicted"/>
<dbReference type="EMBL" id="SRLB01000055">
    <property type="protein sequence ID" value="TGD92923.1"/>
    <property type="molecule type" value="Genomic_DNA"/>
</dbReference>
<dbReference type="AlphaFoldDB" id="A0A4Z0ND85"/>
<dbReference type="RefSeq" id="WP_135419748.1">
    <property type="nucleotide sequence ID" value="NZ_SRLB01000055.1"/>
</dbReference>
<accession>A0A4Z0ND85</accession>
<sequence>MKQTTRPSGAALTVNQTLFNDVQIGNSSRRAESNVLSQCETLRFTELPRCSTGTGLFDQVKDLWTACDRRMAAEEQSKVMQAKVERLVSDAGVEICSDRAPFSARREC</sequence>
<organism evidence="1 2">
    <name type="scientific">Methylobacterium nonmethylotrophicum</name>
    <dbReference type="NCBI Taxonomy" id="1141884"/>
    <lineage>
        <taxon>Bacteria</taxon>
        <taxon>Pseudomonadati</taxon>
        <taxon>Pseudomonadota</taxon>
        <taxon>Alphaproteobacteria</taxon>
        <taxon>Hyphomicrobiales</taxon>
        <taxon>Methylobacteriaceae</taxon>
        <taxon>Methylobacterium</taxon>
    </lineage>
</organism>
<name>A0A4Z0ND85_9HYPH</name>
<evidence type="ECO:0000313" key="1">
    <source>
        <dbReference type="EMBL" id="TGD92923.1"/>
    </source>
</evidence>
<evidence type="ECO:0000313" key="2">
    <source>
        <dbReference type="Proteomes" id="UP000297535"/>
    </source>
</evidence>
<dbReference type="OrthoDB" id="9830982at2"/>
<comment type="caution">
    <text evidence="1">The sequence shown here is derived from an EMBL/GenBank/DDBJ whole genome shotgun (WGS) entry which is preliminary data.</text>
</comment>
<dbReference type="Proteomes" id="UP000297535">
    <property type="component" value="Unassembled WGS sequence"/>
</dbReference>
<reference evidence="1 2" key="1">
    <citation type="submission" date="2019-04" db="EMBL/GenBank/DDBJ databases">
        <authorList>
            <person name="Feng G."/>
            <person name="Zhu H."/>
        </authorList>
    </citation>
    <scope>NUCLEOTIDE SEQUENCE [LARGE SCALE GENOMIC DNA]</scope>
    <source>
        <strain evidence="1 2">6HR-1</strain>
    </source>
</reference>
<protein>
    <submittedName>
        <fullName evidence="1">Uncharacterized protein</fullName>
    </submittedName>
</protein>
<keyword evidence="2" id="KW-1185">Reference proteome</keyword>
<gene>
    <name evidence="1" type="ORF">EU555_34070</name>
</gene>